<dbReference type="InterPro" id="IPR042115">
    <property type="entry name" value="PriA_3primeBD_sf"/>
</dbReference>
<evidence type="ECO:0000256" key="9">
    <source>
        <dbReference type="ARBA" id="ARBA00023125"/>
    </source>
</evidence>
<reference evidence="15 16" key="1">
    <citation type="journal article" date="2015" name="Genome Announc.">
        <title>Expanding the biotechnology potential of lactobacilli through comparative genomics of 213 strains and associated genera.</title>
        <authorList>
            <person name="Sun Z."/>
            <person name="Harris H.M."/>
            <person name="McCann A."/>
            <person name="Guo C."/>
            <person name="Argimon S."/>
            <person name="Zhang W."/>
            <person name="Yang X."/>
            <person name="Jeffery I.B."/>
            <person name="Cooney J.C."/>
            <person name="Kagawa T.F."/>
            <person name="Liu W."/>
            <person name="Song Y."/>
            <person name="Salvetti E."/>
            <person name="Wrobel A."/>
            <person name="Rasinkangas P."/>
            <person name="Parkhill J."/>
            <person name="Rea M.C."/>
            <person name="O'Sullivan O."/>
            <person name="Ritari J."/>
            <person name="Douillard F.P."/>
            <person name="Paul Ross R."/>
            <person name="Yang R."/>
            <person name="Briner A.E."/>
            <person name="Felis G.E."/>
            <person name="de Vos W.M."/>
            <person name="Barrangou R."/>
            <person name="Klaenhammer T.R."/>
            <person name="Caufield P.W."/>
            <person name="Cui Y."/>
            <person name="Zhang H."/>
            <person name="O'Toole P.W."/>
        </authorList>
    </citation>
    <scope>NUCLEOTIDE SEQUENCE [LARGE SCALE GENOMIC DNA]</scope>
    <source>
        <strain evidence="15 16">DSM 20634</strain>
    </source>
</reference>
<dbReference type="AlphaFoldDB" id="A0A0R2A6E1"/>
<dbReference type="Pfam" id="PF18319">
    <property type="entry name" value="Zn_ribbon_PriA"/>
    <property type="match status" value="1"/>
</dbReference>
<dbReference type="SMART" id="SM00487">
    <property type="entry name" value="DEXDc"/>
    <property type="match status" value="1"/>
</dbReference>
<dbReference type="GO" id="GO:0006270">
    <property type="term" value="P:DNA replication initiation"/>
    <property type="evidence" value="ECO:0007669"/>
    <property type="project" value="TreeGrafter"/>
</dbReference>
<dbReference type="GO" id="GO:0008270">
    <property type="term" value="F:zinc ion binding"/>
    <property type="evidence" value="ECO:0007669"/>
    <property type="project" value="UniProtKB-UniRule"/>
</dbReference>
<keyword evidence="3 12" id="KW-0479">Metal-binding</keyword>
<dbReference type="Proteomes" id="UP000051733">
    <property type="component" value="Unassembled WGS sequence"/>
</dbReference>
<evidence type="ECO:0000256" key="10">
    <source>
        <dbReference type="ARBA" id="ARBA00023235"/>
    </source>
</evidence>
<comment type="subunit">
    <text evidence="12">Component of the replication restart primosome.</text>
</comment>
<comment type="catalytic activity">
    <reaction evidence="11 12">
        <text>ATP + H2O = ADP + phosphate + H(+)</text>
        <dbReference type="Rhea" id="RHEA:13065"/>
        <dbReference type="ChEBI" id="CHEBI:15377"/>
        <dbReference type="ChEBI" id="CHEBI:15378"/>
        <dbReference type="ChEBI" id="CHEBI:30616"/>
        <dbReference type="ChEBI" id="CHEBI:43474"/>
        <dbReference type="ChEBI" id="CHEBI:456216"/>
        <dbReference type="EC" id="5.6.2.4"/>
    </reaction>
</comment>
<evidence type="ECO:0000256" key="5">
    <source>
        <dbReference type="ARBA" id="ARBA00022801"/>
    </source>
</evidence>
<keyword evidence="16" id="KW-1185">Reference proteome</keyword>
<feature type="binding site" evidence="12">
    <location>
        <position position="515"/>
    </location>
    <ligand>
        <name>Zn(2+)</name>
        <dbReference type="ChEBI" id="CHEBI:29105"/>
        <label>1</label>
    </ligand>
</feature>
<dbReference type="STRING" id="1423813.FC26_GL002208"/>
<evidence type="ECO:0000256" key="3">
    <source>
        <dbReference type="ARBA" id="ARBA00022723"/>
    </source>
</evidence>
<dbReference type="FunFam" id="3.40.50.300:FF:000489">
    <property type="entry name" value="Primosome assembly protein PriA"/>
    <property type="match status" value="1"/>
</dbReference>
<evidence type="ECO:0000256" key="8">
    <source>
        <dbReference type="ARBA" id="ARBA00022840"/>
    </source>
</evidence>
<comment type="function">
    <text evidence="12">Initiates the restart of stalled replication forks, which reloads the replicative helicase on sites other than the origin of replication. Recognizes and binds to abandoned replication forks and remodels them to uncover a helicase loading site. Promotes assembly of the primosome at these replication forks.</text>
</comment>
<dbReference type="PANTHER" id="PTHR30580:SF0">
    <property type="entry name" value="PRIMOSOMAL PROTEIN N"/>
    <property type="match status" value="1"/>
</dbReference>
<dbReference type="CDD" id="cd18804">
    <property type="entry name" value="SF2_C_priA"/>
    <property type="match status" value="1"/>
</dbReference>
<comment type="cofactor">
    <cofactor evidence="12">
        <name>Zn(2+)</name>
        <dbReference type="ChEBI" id="CHEBI:29105"/>
    </cofactor>
    <text evidence="12">Binds 2 zinc ions per subunit.</text>
</comment>
<dbReference type="GO" id="GO:0006269">
    <property type="term" value="P:DNA replication, synthesis of primer"/>
    <property type="evidence" value="ECO:0007669"/>
    <property type="project" value="UniProtKB-KW"/>
</dbReference>
<feature type="binding site" evidence="12">
    <location>
        <position position="555"/>
    </location>
    <ligand>
        <name>Zn(2+)</name>
        <dbReference type="ChEBI" id="CHEBI:29105"/>
        <label>1</label>
    </ligand>
</feature>
<dbReference type="InterPro" id="IPR014001">
    <property type="entry name" value="Helicase_ATP-bd"/>
</dbReference>
<proteinExistence type="inferred from homology"/>
<evidence type="ECO:0000256" key="4">
    <source>
        <dbReference type="ARBA" id="ARBA00022741"/>
    </source>
</evidence>
<keyword evidence="10 12" id="KW-0413">Isomerase</keyword>
<evidence type="ECO:0000256" key="1">
    <source>
        <dbReference type="ARBA" id="ARBA00022515"/>
    </source>
</evidence>
<dbReference type="NCBIfam" id="TIGR00595">
    <property type="entry name" value="priA"/>
    <property type="match status" value="1"/>
</dbReference>
<organism evidence="15 16">
    <name type="scientific">Paucilactobacillus vaccinostercus DSM 20634</name>
    <dbReference type="NCBI Taxonomy" id="1423813"/>
    <lineage>
        <taxon>Bacteria</taxon>
        <taxon>Bacillati</taxon>
        <taxon>Bacillota</taxon>
        <taxon>Bacilli</taxon>
        <taxon>Lactobacillales</taxon>
        <taxon>Lactobacillaceae</taxon>
        <taxon>Paucilactobacillus</taxon>
    </lineage>
</organism>
<dbReference type="EC" id="5.6.2.4" evidence="12"/>
<dbReference type="HAMAP" id="MF_00983">
    <property type="entry name" value="PriA"/>
    <property type="match status" value="1"/>
</dbReference>
<keyword evidence="1 12" id="KW-0639">Primosome</keyword>
<dbReference type="EMBL" id="AYYY01000005">
    <property type="protein sequence ID" value="KRM62631.1"/>
    <property type="molecule type" value="Genomic_DNA"/>
</dbReference>
<evidence type="ECO:0000256" key="12">
    <source>
        <dbReference type="HAMAP-Rule" id="MF_00983"/>
    </source>
</evidence>
<feature type="domain" description="Helicase ATP-binding" evidence="13">
    <location>
        <begin position="284"/>
        <end position="450"/>
    </location>
</feature>
<dbReference type="InterPro" id="IPR041222">
    <property type="entry name" value="PriA_3primeBD"/>
</dbReference>
<feature type="binding site" evidence="12">
    <location>
        <position position="552"/>
    </location>
    <ligand>
        <name>Zn(2+)</name>
        <dbReference type="ChEBI" id="CHEBI:29105"/>
        <label>1</label>
    </ligand>
</feature>
<sequence length="806" mass="92029">MAEIAQVIVDVPTMQTNRPYTYQVPQEWQYQIKIGMRVVVPFGNGTRKVEGVVVGLDETSTYDGQLKKIDSLMDLNPVLNDELLQLSQWMANQTFAFQITCIHTMLPAMLKTKTQKYLHLIDEVDEETFLTQFHGLDEIEFNPEKLTKPQLSQLLKLKKQEKVEVVYRVRDRAKPKTVLGISPALTFEQYEEQRSTLNSQAKAQNRLLSYLQSIIGKTIKLTEARQNSDLSTAVFNTGAKKGWLIKKKVEIYRTPTALQDTAIIESQLKLNDEQQIAVSAINQAVDQHQDKTFLLEGVTGSGKTEVYLQCIKRAIDQGQTAIMLVPEISLTPQIVARVKRRFGSDVAVLHSGLSNGEKYDEWRRIENQEAHVVVGARSAIFAPVTNLGLIILDEEHETSYKQDETPRYHARDVAKWRAKYHHAPLVLGSATPSLESRARAEKKVYHQLMLTQRVNHHPMPEVNVVDMRQELRKHAESNFSTELLEALAQRITRGEQSILMLNRRGYSSFIMCRDCGFVLQCPNCDISLTLHMDTHTMKCHYCGHEEAIPDICPNCHSHQIRYYGTGTQKVEAELAEKLPNARILRMDVDTTRRKGMHEKILRQFGDHKADILLGTQMIAKGLDYPNVTLVGVLNADTGLGLPDFRASEHTFQLLTQVSGRAGRADKPGQVIIQTYNPDHYAIQLARKHDFERFFQVEMQIRHRGKYPPYFYTVQITVSHEDEAVAAKAIFDLASFLNNGLGSTCIMLGPTPRSIARMNRRYYYQMVIKYQHNDRLHALLMQVMQTSQKLKQRGLQISVDPEPQYFI</sequence>
<dbReference type="InterPro" id="IPR040498">
    <property type="entry name" value="PriA_CRR"/>
</dbReference>
<evidence type="ECO:0000256" key="6">
    <source>
        <dbReference type="ARBA" id="ARBA00022806"/>
    </source>
</evidence>
<dbReference type="GO" id="GO:0043138">
    <property type="term" value="F:3'-5' DNA helicase activity"/>
    <property type="evidence" value="ECO:0007669"/>
    <property type="project" value="UniProtKB-EC"/>
</dbReference>
<dbReference type="GO" id="GO:1990077">
    <property type="term" value="C:primosome complex"/>
    <property type="evidence" value="ECO:0007669"/>
    <property type="project" value="UniProtKB-UniRule"/>
</dbReference>
<keyword evidence="9 12" id="KW-0238">DNA-binding</keyword>
<dbReference type="RefSeq" id="WP_057777318.1">
    <property type="nucleotide sequence ID" value="NZ_AYYY01000005.1"/>
</dbReference>
<dbReference type="GO" id="GO:0006310">
    <property type="term" value="P:DNA recombination"/>
    <property type="evidence" value="ECO:0007669"/>
    <property type="project" value="InterPro"/>
</dbReference>
<dbReference type="OrthoDB" id="9759544at2"/>
<dbReference type="Pfam" id="PF00270">
    <property type="entry name" value="DEAD"/>
    <property type="match status" value="1"/>
</dbReference>
<feature type="binding site" evidence="12">
    <location>
        <position position="521"/>
    </location>
    <ligand>
        <name>Zn(2+)</name>
        <dbReference type="ChEBI" id="CHEBI:29105"/>
        <label>2</label>
    </ligand>
</feature>
<feature type="domain" description="Helicase C-terminal" evidence="14">
    <location>
        <begin position="547"/>
        <end position="704"/>
    </location>
</feature>
<dbReference type="FunFam" id="3.40.1440.60:FF:000001">
    <property type="entry name" value="Primosomal protein N"/>
    <property type="match status" value="1"/>
</dbReference>
<dbReference type="PROSITE" id="PS51192">
    <property type="entry name" value="HELICASE_ATP_BIND_1"/>
    <property type="match status" value="1"/>
</dbReference>
<dbReference type="Pfam" id="PF18074">
    <property type="entry name" value="PriA_C"/>
    <property type="match status" value="1"/>
</dbReference>
<evidence type="ECO:0000256" key="2">
    <source>
        <dbReference type="ARBA" id="ARBA00022705"/>
    </source>
</evidence>
<comment type="similarity">
    <text evidence="12">Belongs to the helicase family. PriA subfamily.</text>
</comment>
<keyword evidence="4 12" id="KW-0547">Nucleotide-binding</keyword>
<dbReference type="SUPFAM" id="SSF52540">
    <property type="entry name" value="P-loop containing nucleoside triphosphate hydrolases"/>
    <property type="match status" value="2"/>
</dbReference>
<dbReference type="InterPro" id="IPR011545">
    <property type="entry name" value="DEAD/DEAH_box_helicase_dom"/>
</dbReference>
<accession>A0A0R2A6E1</accession>
<evidence type="ECO:0000259" key="13">
    <source>
        <dbReference type="PROSITE" id="PS51192"/>
    </source>
</evidence>
<keyword evidence="8 12" id="KW-0067">ATP-binding</keyword>
<dbReference type="GO" id="GO:0003677">
    <property type="term" value="F:DNA binding"/>
    <property type="evidence" value="ECO:0007669"/>
    <property type="project" value="UniProtKB-UniRule"/>
</dbReference>
<evidence type="ECO:0000259" key="14">
    <source>
        <dbReference type="PROSITE" id="PS51194"/>
    </source>
</evidence>
<feature type="binding site" evidence="12">
    <location>
        <position position="524"/>
    </location>
    <ligand>
        <name>Zn(2+)</name>
        <dbReference type="ChEBI" id="CHEBI:29105"/>
        <label>2</label>
    </ligand>
</feature>
<protein>
    <recommendedName>
        <fullName evidence="12">Replication restart protein PriA</fullName>
    </recommendedName>
    <alternativeName>
        <fullName evidence="12">ATP-dependent DNA helicase PriA</fullName>
        <ecNumber evidence="12">5.6.2.4</ecNumber>
    </alternativeName>
    <alternativeName>
        <fullName evidence="12">DNA 3'-5' helicase PriA</fullName>
    </alternativeName>
</protein>
<dbReference type="InterPro" id="IPR005259">
    <property type="entry name" value="PriA"/>
</dbReference>
<dbReference type="PROSITE" id="PS51194">
    <property type="entry name" value="HELICASE_CTER"/>
    <property type="match status" value="1"/>
</dbReference>
<keyword evidence="7 12" id="KW-0862">Zinc</keyword>
<evidence type="ECO:0000313" key="15">
    <source>
        <dbReference type="EMBL" id="KRM62631.1"/>
    </source>
</evidence>
<evidence type="ECO:0000256" key="11">
    <source>
        <dbReference type="ARBA" id="ARBA00048988"/>
    </source>
</evidence>
<dbReference type="GO" id="GO:0006302">
    <property type="term" value="P:double-strand break repair"/>
    <property type="evidence" value="ECO:0007669"/>
    <property type="project" value="InterPro"/>
</dbReference>
<dbReference type="NCBIfam" id="NF004066">
    <property type="entry name" value="PRK05580.1-3"/>
    <property type="match status" value="1"/>
</dbReference>
<feature type="binding site" evidence="12">
    <location>
        <position position="512"/>
    </location>
    <ligand>
        <name>Zn(2+)</name>
        <dbReference type="ChEBI" id="CHEBI:29105"/>
        <label>1</label>
    </ligand>
</feature>
<dbReference type="InterPro" id="IPR001650">
    <property type="entry name" value="Helicase_C-like"/>
</dbReference>
<comment type="catalytic activity">
    <reaction evidence="12">
        <text>Couples ATP hydrolysis with the unwinding of duplex DNA by translocating in the 3'-5' direction.</text>
        <dbReference type="EC" id="5.6.2.4"/>
    </reaction>
</comment>
<dbReference type="Gene3D" id="3.40.1440.60">
    <property type="entry name" value="PriA, 3(prime) DNA-binding domain"/>
    <property type="match status" value="1"/>
</dbReference>
<keyword evidence="5 12" id="KW-0378">Hydrolase</keyword>
<dbReference type="SMART" id="SM00490">
    <property type="entry name" value="HELICc"/>
    <property type="match status" value="1"/>
</dbReference>
<keyword evidence="2 12" id="KW-0235">DNA replication</keyword>
<evidence type="ECO:0000256" key="7">
    <source>
        <dbReference type="ARBA" id="ARBA00022833"/>
    </source>
</evidence>
<dbReference type="Gene3D" id="3.40.50.300">
    <property type="entry name" value="P-loop containing nucleotide triphosphate hydrolases"/>
    <property type="match status" value="2"/>
</dbReference>
<dbReference type="GO" id="GO:0016887">
    <property type="term" value="F:ATP hydrolysis activity"/>
    <property type="evidence" value="ECO:0007669"/>
    <property type="project" value="RHEA"/>
</dbReference>
<name>A0A0R2A6E1_9LACO</name>
<dbReference type="PATRIC" id="fig|1423813.3.peg.2248"/>
<dbReference type="CDD" id="cd17929">
    <property type="entry name" value="DEXHc_priA"/>
    <property type="match status" value="1"/>
</dbReference>
<dbReference type="InterPro" id="IPR027417">
    <property type="entry name" value="P-loop_NTPase"/>
</dbReference>
<evidence type="ECO:0000313" key="16">
    <source>
        <dbReference type="Proteomes" id="UP000051733"/>
    </source>
</evidence>
<gene>
    <name evidence="12" type="primary">priA</name>
    <name evidence="15" type="ORF">FC26_GL002208</name>
</gene>
<feature type="binding site" evidence="12">
    <location>
        <position position="542"/>
    </location>
    <ligand>
        <name>Zn(2+)</name>
        <dbReference type="ChEBI" id="CHEBI:29105"/>
        <label>2</label>
    </ligand>
</feature>
<dbReference type="GO" id="GO:0005524">
    <property type="term" value="F:ATP binding"/>
    <property type="evidence" value="ECO:0007669"/>
    <property type="project" value="UniProtKB-UniRule"/>
</dbReference>
<dbReference type="Pfam" id="PF00271">
    <property type="entry name" value="Helicase_C"/>
    <property type="match status" value="1"/>
</dbReference>
<feature type="binding site" evidence="12">
    <location>
        <position position="539"/>
    </location>
    <ligand>
        <name>Zn(2+)</name>
        <dbReference type="ChEBI" id="CHEBI:29105"/>
        <label>2</label>
    </ligand>
</feature>
<dbReference type="Pfam" id="PF17764">
    <property type="entry name" value="PriA_3primeBD"/>
    <property type="match status" value="1"/>
</dbReference>
<dbReference type="InterPro" id="IPR041236">
    <property type="entry name" value="PriA_C"/>
</dbReference>
<dbReference type="PANTHER" id="PTHR30580">
    <property type="entry name" value="PRIMOSOMAL PROTEIN N"/>
    <property type="match status" value="1"/>
</dbReference>
<comment type="caution">
    <text evidence="15">The sequence shown here is derived from an EMBL/GenBank/DDBJ whole genome shotgun (WGS) entry which is preliminary data.</text>
</comment>
<keyword evidence="6 12" id="KW-0347">Helicase</keyword>